<keyword evidence="2 7" id="KW-0547">Nucleotide-binding</keyword>
<keyword evidence="3 7" id="KW-0067">ATP-binding</keyword>
<dbReference type="RefSeq" id="WP_067384037.1">
    <property type="nucleotide sequence ID" value="NZ_CP015839.1"/>
</dbReference>
<dbReference type="OrthoDB" id="9809679at2"/>
<evidence type="ECO:0000313" key="9">
    <source>
        <dbReference type="EMBL" id="ANG63640.1"/>
    </source>
</evidence>
<dbReference type="FunFam" id="3.40.50.300:FF:000418">
    <property type="entry name" value="Iron-sulfur cluster carrier protein"/>
    <property type="match status" value="1"/>
</dbReference>
<accession>A0A1A9F0W6</accession>
<dbReference type="InterPro" id="IPR034904">
    <property type="entry name" value="FSCA_dom_sf"/>
</dbReference>
<dbReference type="InterPro" id="IPR044304">
    <property type="entry name" value="NUBPL-like"/>
</dbReference>
<evidence type="ECO:0000313" key="10">
    <source>
        <dbReference type="Proteomes" id="UP000078070"/>
    </source>
</evidence>
<dbReference type="EMBL" id="CP015839">
    <property type="protein sequence ID" value="ANG63640.1"/>
    <property type="molecule type" value="Genomic_DNA"/>
</dbReference>
<dbReference type="Gene3D" id="3.40.50.300">
    <property type="entry name" value="P-loop containing nucleotide triphosphate hydrolases"/>
    <property type="match status" value="1"/>
</dbReference>
<comment type="subunit">
    <text evidence="7">Homodimer.</text>
</comment>
<reference evidence="10" key="1">
    <citation type="submission" date="2016-05" db="EMBL/GenBank/DDBJ databases">
        <authorList>
            <person name="Baek K."/>
            <person name="Yang S.-J."/>
        </authorList>
    </citation>
    <scope>NUCLEOTIDE SEQUENCE [LARGE SCALE GENOMIC DNA]</scope>
    <source>
        <strain evidence="10">ST58-10</strain>
    </source>
</reference>
<evidence type="ECO:0000256" key="3">
    <source>
        <dbReference type="ARBA" id="ARBA00022840"/>
    </source>
</evidence>
<organism evidence="9 10">
    <name type="scientific">Marinobacterium aestuarii</name>
    <dbReference type="NCBI Taxonomy" id="1821621"/>
    <lineage>
        <taxon>Bacteria</taxon>
        <taxon>Pseudomonadati</taxon>
        <taxon>Pseudomonadota</taxon>
        <taxon>Gammaproteobacteria</taxon>
        <taxon>Oceanospirillales</taxon>
        <taxon>Oceanospirillaceae</taxon>
        <taxon>Marinobacterium</taxon>
    </lineage>
</organism>
<dbReference type="SUPFAM" id="SSF52540">
    <property type="entry name" value="P-loop containing nucleoside triphosphate hydrolases"/>
    <property type="match status" value="1"/>
</dbReference>
<dbReference type="SUPFAM" id="SSF117916">
    <property type="entry name" value="Fe-S cluster assembly (FSCA) domain-like"/>
    <property type="match status" value="1"/>
</dbReference>
<dbReference type="GO" id="GO:0051539">
    <property type="term" value="F:4 iron, 4 sulfur cluster binding"/>
    <property type="evidence" value="ECO:0007669"/>
    <property type="project" value="TreeGrafter"/>
</dbReference>
<evidence type="ECO:0000256" key="5">
    <source>
        <dbReference type="ARBA" id="ARBA00023014"/>
    </source>
</evidence>
<dbReference type="GO" id="GO:0005829">
    <property type="term" value="C:cytosol"/>
    <property type="evidence" value="ECO:0007669"/>
    <property type="project" value="TreeGrafter"/>
</dbReference>
<proteinExistence type="inferred from homology"/>
<evidence type="ECO:0000256" key="4">
    <source>
        <dbReference type="ARBA" id="ARBA00023004"/>
    </source>
</evidence>
<dbReference type="STRING" id="1821621.A8C75_14920"/>
<dbReference type="PANTHER" id="PTHR42961">
    <property type="entry name" value="IRON-SULFUR PROTEIN NUBPL"/>
    <property type="match status" value="1"/>
</dbReference>
<dbReference type="GO" id="GO:0046872">
    <property type="term" value="F:metal ion binding"/>
    <property type="evidence" value="ECO:0007669"/>
    <property type="project" value="UniProtKB-KW"/>
</dbReference>
<dbReference type="GO" id="GO:0005524">
    <property type="term" value="F:ATP binding"/>
    <property type="evidence" value="ECO:0007669"/>
    <property type="project" value="UniProtKB-UniRule"/>
</dbReference>
<dbReference type="InterPro" id="IPR027417">
    <property type="entry name" value="P-loop_NTPase"/>
</dbReference>
<dbReference type="NCBIfam" id="NF008669">
    <property type="entry name" value="PRK11670.1"/>
    <property type="match status" value="1"/>
</dbReference>
<name>A0A1A9F0W6_9GAMM</name>
<feature type="binding site" evidence="7">
    <location>
        <begin position="105"/>
        <end position="112"/>
    </location>
    <ligand>
        <name>ATP</name>
        <dbReference type="ChEBI" id="CHEBI:30616"/>
    </ligand>
</feature>
<dbReference type="CDD" id="cd02037">
    <property type="entry name" value="Mrp_NBP35"/>
    <property type="match status" value="1"/>
</dbReference>
<dbReference type="Pfam" id="PF10609">
    <property type="entry name" value="ParA"/>
    <property type="match status" value="1"/>
</dbReference>
<dbReference type="HAMAP" id="MF_02040">
    <property type="entry name" value="Mrp_NBP35"/>
    <property type="match status" value="1"/>
</dbReference>
<dbReference type="Proteomes" id="UP000078070">
    <property type="component" value="Chromosome"/>
</dbReference>
<evidence type="ECO:0000256" key="6">
    <source>
        <dbReference type="ARBA" id="ARBA00024036"/>
    </source>
</evidence>
<dbReference type="InterPro" id="IPR033756">
    <property type="entry name" value="YlxH/NBP35"/>
</dbReference>
<evidence type="ECO:0000259" key="8">
    <source>
        <dbReference type="Pfam" id="PF01883"/>
    </source>
</evidence>
<protein>
    <recommendedName>
        <fullName evidence="7">Iron-sulfur cluster carrier protein</fullName>
    </recommendedName>
</protein>
<keyword evidence="5 7" id="KW-0411">Iron-sulfur</keyword>
<dbReference type="GO" id="GO:0016887">
    <property type="term" value="F:ATP hydrolysis activity"/>
    <property type="evidence" value="ECO:0007669"/>
    <property type="project" value="UniProtKB-UniRule"/>
</dbReference>
<evidence type="ECO:0000256" key="1">
    <source>
        <dbReference type="ARBA" id="ARBA00022723"/>
    </source>
</evidence>
<dbReference type="InterPro" id="IPR019591">
    <property type="entry name" value="Mrp/NBP35_ATP-bd"/>
</dbReference>
<dbReference type="GO" id="GO:0140663">
    <property type="term" value="F:ATP-dependent FeS chaperone activity"/>
    <property type="evidence" value="ECO:0007669"/>
    <property type="project" value="InterPro"/>
</dbReference>
<keyword evidence="1 7" id="KW-0479">Metal-binding</keyword>
<sequence>MQQTRARIEAVLSQHQDPYLGTDLASAGALSGVREEGERIVVSLTLGYPCTDIRAALSTELELRIKTETGLDAKVEIQQDIKPHQAQRNLRNLDGVRNIIAVASGKGGVGKSTTTVNLALAMVQAGARVGILDADIYGPSLGLMVGVAPGVHPDSDDEKYFKPIQALGMQTMSMAYLIDENTPMVWRGPMVSGALQQLLTQTLWDDLDYLFIDMPPGTGDIQLTLSQKVPVTGSVVVTTPQDIALLDAKKGIEMFRKVDIAVLGVVENMSTHVCSNCGHEEHIFGAGGGARIASQYHTELLGALPLSLQIREQTDAGKPTVMADPQGQATQTYLKIARRVAGKIAQRNATQGSAFPNISVQND</sequence>
<evidence type="ECO:0000256" key="7">
    <source>
        <dbReference type="HAMAP-Rule" id="MF_02040"/>
    </source>
</evidence>
<keyword evidence="4 7" id="KW-0408">Iron</keyword>
<comment type="similarity">
    <text evidence="6 7">Belongs to the Mrp/NBP35 ATP-binding proteins family.</text>
</comment>
<dbReference type="AlphaFoldDB" id="A0A1A9F0W6"/>
<dbReference type="GO" id="GO:0016226">
    <property type="term" value="P:iron-sulfur cluster assembly"/>
    <property type="evidence" value="ECO:0007669"/>
    <property type="project" value="InterPro"/>
</dbReference>
<dbReference type="InterPro" id="IPR002744">
    <property type="entry name" value="MIP18-like"/>
</dbReference>
<evidence type="ECO:0000256" key="2">
    <source>
        <dbReference type="ARBA" id="ARBA00022741"/>
    </source>
</evidence>
<dbReference type="KEGG" id="mars:A8C75_14920"/>
<reference evidence="9 10" key="2">
    <citation type="journal article" date="2018" name="Int. J. Syst. Evol. Microbiol.">
        <title>Marinobacterium aestuarii sp. nov., a benzene-degrading marine bacterium isolated from estuary sediment.</title>
        <authorList>
            <person name="Bae S.S."/>
            <person name="Jung J."/>
            <person name="Chung D."/>
            <person name="Baek K."/>
        </authorList>
    </citation>
    <scope>NUCLEOTIDE SEQUENCE [LARGE SCALE GENOMIC DNA]</scope>
    <source>
        <strain evidence="9 10">ST58-10</strain>
    </source>
</reference>
<keyword evidence="10" id="KW-1185">Reference proteome</keyword>
<comment type="function">
    <text evidence="7">Binds and transfers iron-sulfur (Fe-S) clusters to target apoproteins. Can hydrolyze ATP.</text>
</comment>
<gene>
    <name evidence="9" type="ORF">A8C75_14920</name>
</gene>
<keyword evidence="7" id="KW-0378">Hydrolase</keyword>
<dbReference type="PANTHER" id="PTHR42961:SF2">
    <property type="entry name" value="IRON-SULFUR PROTEIN NUBPL"/>
    <property type="match status" value="1"/>
</dbReference>
<feature type="domain" description="MIP18 family-like" evidence="8">
    <location>
        <begin position="5"/>
        <end position="66"/>
    </location>
</feature>
<dbReference type="Pfam" id="PF01883">
    <property type="entry name" value="FeS_assembly_P"/>
    <property type="match status" value="1"/>
</dbReference>